<evidence type="ECO:0008006" key="4">
    <source>
        <dbReference type="Google" id="ProtNLM"/>
    </source>
</evidence>
<evidence type="ECO:0000313" key="3">
    <source>
        <dbReference type="Proteomes" id="UP000196402"/>
    </source>
</evidence>
<reference evidence="2 3" key="1">
    <citation type="submission" date="2016-07" db="EMBL/GenBank/DDBJ databases">
        <authorList>
            <consortium name="Pathogen Informatics"/>
        </authorList>
    </citation>
    <scope>NUCLEOTIDE SEQUENCE [LARGE SCALE GENOMIC DNA]</scope>
</reference>
<dbReference type="VEuPathDB" id="PlasmoDB:PVW1_000028000"/>
<protein>
    <recommendedName>
        <fullName evidence="4">VIR protein</fullName>
    </recommendedName>
</protein>
<dbReference type="VEuPathDB" id="PlasmoDB:PVP01_0004760"/>
<dbReference type="VEuPathDB" id="PlasmoDB:PVX_021685"/>
<accession>A0A1G4E902</accession>
<dbReference type="Proteomes" id="UP000196402">
    <property type="component" value="Unassembled WGS sequence"/>
</dbReference>
<name>A0A1G4E902_PLAVI</name>
<dbReference type="AlphaFoldDB" id="A0A1G4E902"/>
<gene>
    <name evidence="2" type="ORF">PVT01_000024200</name>
</gene>
<keyword evidence="1" id="KW-1133">Transmembrane helix</keyword>
<organism evidence="2 3">
    <name type="scientific">Plasmodium vivax</name>
    <name type="common">malaria parasite P. vivax</name>
    <dbReference type="NCBI Taxonomy" id="5855"/>
    <lineage>
        <taxon>Eukaryota</taxon>
        <taxon>Sar</taxon>
        <taxon>Alveolata</taxon>
        <taxon>Apicomplexa</taxon>
        <taxon>Aconoidasida</taxon>
        <taxon>Haemosporida</taxon>
        <taxon>Plasmodiidae</taxon>
        <taxon>Plasmodium</taxon>
        <taxon>Plasmodium (Plasmodium)</taxon>
    </lineage>
</organism>
<evidence type="ECO:0000313" key="2">
    <source>
        <dbReference type="EMBL" id="SCA83472.1"/>
    </source>
</evidence>
<evidence type="ECO:0000256" key="1">
    <source>
        <dbReference type="SAM" id="Phobius"/>
    </source>
</evidence>
<dbReference type="VEuPathDB" id="PlasmoDB:PVPAM_060005400"/>
<dbReference type="EMBL" id="FLYH01000036">
    <property type="protein sequence ID" value="SCA83472.1"/>
    <property type="molecule type" value="Genomic_DNA"/>
</dbReference>
<sequence>MSEEKPKDYDIFNDFETFEIIRAEMESKYTSADNSSFCEKINCRSHKEEQIKKICKMFVSLYNNSKTQCRNNANSRDCLKYPEFMNFWLNYELNRAGYSETEQRQFYNEMTGNSHTFKDDSILKVKLYVIVEKYFNNMNTLYKLYKMLYSPSEEEDTKCDELTEEFKKIYNEGLKKCYHHGDINLSKELEKFRDLYMQKNLHNINSCIKKKIHSLPELSLFESTNKNKLKSSNIASELLQYKHNYSMDYLPEIKDDYYKDLKDLVSVHYNLLFEYKEEEQNCLMIRILHQFFQYCNDYKYNRKLSSFMQEFIKEYYEKYKTQYVSIFNECKINKNKKEYCTLYKKCESSFKTDLKTFENKASDYIKEQDDYFNNLTQFDFLLFETKAMFQDFEKMSRYLPTIMSTMAAILICLFFLYKIIPLNSIFRKEKKKRKKIPLFFPERKEYLNDDNTGHKNVKPRRGKIRFSYQPT</sequence>
<keyword evidence="1" id="KW-0472">Membrane</keyword>
<keyword evidence="1" id="KW-0812">Transmembrane</keyword>
<feature type="transmembrane region" description="Helical" evidence="1">
    <location>
        <begin position="402"/>
        <end position="426"/>
    </location>
</feature>
<proteinExistence type="predicted"/>